<feature type="domain" description="HTH cro/C1-type" evidence="2">
    <location>
        <begin position="9"/>
        <end position="63"/>
    </location>
</feature>
<accession>A0A9D1L9V0</accession>
<dbReference type="Proteomes" id="UP000824089">
    <property type="component" value="Unassembled WGS sequence"/>
</dbReference>
<dbReference type="CDD" id="cd00093">
    <property type="entry name" value="HTH_XRE"/>
    <property type="match status" value="1"/>
</dbReference>
<evidence type="ECO:0000313" key="4">
    <source>
        <dbReference type="Proteomes" id="UP000824089"/>
    </source>
</evidence>
<keyword evidence="1" id="KW-0238">DNA-binding</keyword>
<gene>
    <name evidence="3" type="ORF">IAD50_04335</name>
</gene>
<organism evidence="3 4">
    <name type="scientific">Candidatus Egerieisoma faecipullorum</name>
    <dbReference type="NCBI Taxonomy" id="2840963"/>
    <lineage>
        <taxon>Bacteria</taxon>
        <taxon>Bacillati</taxon>
        <taxon>Bacillota</taxon>
        <taxon>Clostridia</taxon>
        <taxon>Eubacteriales</taxon>
        <taxon>Clostridiaceae</taxon>
        <taxon>Clostridiaceae incertae sedis</taxon>
        <taxon>Candidatus Egerieisoma</taxon>
    </lineage>
</organism>
<dbReference type="PANTHER" id="PTHR46558:SF11">
    <property type="entry name" value="HTH-TYPE TRANSCRIPTIONAL REGULATOR XRE"/>
    <property type="match status" value="1"/>
</dbReference>
<dbReference type="InterPro" id="IPR010982">
    <property type="entry name" value="Lambda_DNA-bd_dom_sf"/>
</dbReference>
<evidence type="ECO:0000313" key="3">
    <source>
        <dbReference type="EMBL" id="HIU29510.1"/>
    </source>
</evidence>
<dbReference type="EMBL" id="DVMM01000087">
    <property type="protein sequence ID" value="HIU29510.1"/>
    <property type="molecule type" value="Genomic_DNA"/>
</dbReference>
<dbReference type="PROSITE" id="PS50943">
    <property type="entry name" value="HTH_CROC1"/>
    <property type="match status" value="1"/>
</dbReference>
<reference evidence="3" key="2">
    <citation type="journal article" date="2021" name="PeerJ">
        <title>Extensive microbial diversity within the chicken gut microbiome revealed by metagenomics and culture.</title>
        <authorList>
            <person name="Gilroy R."/>
            <person name="Ravi A."/>
            <person name="Getino M."/>
            <person name="Pursley I."/>
            <person name="Horton D.L."/>
            <person name="Alikhan N.F."/>
            <person name="Baker D."/>
            <person name="Gharbi K."/>
            <person name="Hall N."/>
            <person name="Watson M."/>
            <person name="Adriaenssens E.M."/>
            <person name="Foster-Nyarko E."/>
            <person name="Jarju S."/>
            <person name="Secka A."/>
            <person name="Antonio M."/>
            <person name="Oren A."/>
            <person name="Chaudhuri R.R."/>
            <person name="La Ragione R."/>
            <person name="Hildebrand F."/>
            <person name="Pallen M.J."/>
        </authorList>
    </citation>
    <scope>NUCLEOTIDE SEQUENCE</scope>
    <source>
        <strain evidence="3">CHK195-4489</strain>
    </source>
</reference>
<dbReference type="InterPro" id="IPR001387">
    <property type="entry name" value="Cro/C1-type_HTH"/>
</dbReference>
<protein>
    <submittedName>
        <fullName evidence="3">Helix-turn-helix transcriptional regulator</fullName>
    </submittedName>
</protein>
<dbReference type="AlphaFoldDB" id="A0A9D1L9V0"/>
<dbReference type="SUPFAM" id="SSF47413">
    <property type="entry name" value="lambda repressor-like DNA-binding domains"/>
    <property type="match status" value="1"/>
</dbReference>
<dbReference type="Gene3D" id="1.10.260.40">
    <property type="entry name" value="lambda repressor-like DNA-binding domains"/>
    <property type="match status" value="1"/>
</dbReference>
<name>A0A9D1L9V0_9CLOT</name>
<evidence type="ECO:0000259" key="2">
    <source>
        <dbReference type="PROSITE" id="PS50943"/>
    </source>
</evidence>
<reference evidence="3" key="1">
    <citation type="submission" date="2020-10" db="EMBL/GenBank/DDBJ databases">
        <authorList>
            <person name="Gilroy R."/>
        </authorList>
    </citation>
    <scope>NUCLEOTIDE SEQUENCE</scope>
    <source>
        <strain evidence="3">CHK195-4489</strain>
    </source>
</reference>
<evidence type="ECO:0000256" key="1">
    <source>
        <dbReference type="ARBA" id="ARBA00023125"/>
    </source>
</evidence>
<comment type="caution">
    <text evidence="3">The sequence shown here is derived from an EMBL/GenBank/DDBJ whole genome shotgun (WGS) entry which is preliminary data.</text>
</comment>
<dbReference type="PANTHER" id="PTHR46558">
    <property type="entry name" value="TRACRIPTIONAL REGULATORY PROTEIN-RELATED-RELATED"/>
    <property type="match status" value="1"/>
</dbReference>
<sequence length="389" mass="45751">MKLTIGENIRNFRKKNDLTQEALADRLGVTYQSISRWENGTTYPDLELIPAIAEVLAVTVDKLLGMPQIEKEKRATETFDELRRECIKRDYDADKIVSLLRDIRRNYLDSDSAWRPWCEGNDRAFRDPQILPEVRLLAEAYLERHPMYAHTIETMAEVEDEDHLEDFLSKYTTSFDCSARALLFNRYWRRGDAERFEPERRYQLYQAFNTLLCPRYLLQWGENNELKAAADKFMETILSLIRCDAVDNRPDMWIEDRIELGIKSAVRSISSGNPEEALSQIEAVVKLLEETMMITDEVLLPTSNRFLDGMEWRAKEDWMNRDNNPDSPEERMISLTTYMNGMNSCYCIFPSRYYDVLNGKSFDRIRNHPDFEKLCERVKALIVTRPKEN</sequence>
<proteinExistence type="predicted"/>
<dbReference type="GO" id="GO:0003677">
    <property type="term" value="F:DNA binding"/>
    <property type="evidence" value="ECO:0007669"/>
    <property type="project" value="UniProtKB-KW"/>
</dbReference>
<dbReference type="Pfam" id="PF01381">
    <property type="entry name" value="HTH_3"/>
    <property type="match status" value="1"/>
</dbReference>
<dbReference type="SMART" id="SM00530">
    <property type="entry name" value="HTH_XRE"/>
    <property type="match status" value="1"/>
</dbReference>